<sequence length="52" mass="6014">MPPKSTICLTYLHDFHYFPCSSSSSERHPPVHTARLRYLDENGPRPRPTFLG</sequence>
<dbReference type="Proteomes" id="UP000256964">
    <property type="component" value="Unassembled WGS sequence"/>
</dbReference>
<gene>
    <name evidence="1" type="ORF">OH76DRAFT_1490166</name>
</gene>
<name>A0A371CJX2_9APHY</name>
<protein>
    <submittedName>
        <fullName evidence="1">Uncharacterized protein</fullName>
    </submittedName>
</protein>
<proteinExistence type="predicted"/>
<reference evidence="1 2" key="1">
    <citation type="journal article" date="2018" name="Biotechnol. Biofuels">
        <title>Integrative visual omics of the white-rot fungus Polyporus brumalis exposes the biotechnological potential of its oxidative enzymes for delignifying raw plant biomass.</title>
        <authorList>
            <person name="Miyauchi S."/>
            <person name="Rancon A."/>
            <person name="Drula E."/>
            <person name="Hage H."/>
            <person name="Chaduli D."/>
            <person name="Favel A."/>
            <person name="Grisel S."/>
            <person name="Henrissat B."/>
            <person name="Herpoel-Gimbert I."/>
            <person name="Ruiz-Duenas F.J."/>
            <person name="Chevret D."/>
            <person name="Hainaut M."/>
            <person name="Lin J."/>
            <person name="Wang M."/>
            <person name="Pangilinan J."/>
            <person name="Lipzen A."/>
            <person name="Lesage-Meessen L."/>
            <person name="Navarro D."/>
            <person name="Riley R."/>
            <person name="Grigoriev I.V."/>
            <person name="Zhou S."/>
            <person name="Raouche S."/>
            <person name="Rosso M.N."/>
        </authorList>
    </citation>
    <scope>NUCLEOTIDE SEQUENCE [LARGE SCALE GENOMIC DNA]</scope>
    <source>
        <strain evidence="1 2">BRFM 1820</strain>
    </source>
</reference>
<evidence type="ECO:0000313" key="1">
    <source>
        <dbReference type="EMBL" id="RDX40560.1"/>
    </source>
</evidence>
<evidence type="ECO:0000313" key="2">
    <source>
        <dbReference type="Proteomes" id="UP000256964"/>
    </source>
</evidence>
<accession>A0A371CJX2</accession>
<organism evidence="1 2">
    <name type="scientific">Lentinus brumalis</name>
    <dbReference type="NCBI Taxonomy" id="2498619"/>
    <lineage>
        <taxon>Eukaryota</taxon>
        <taxon>Fungi</taxon>
        <taxon>Dikarya</taxon>
        <taxon>Basidiomycota</taxon>
        <taxon>Agaricomycotina</taxon>
        <taxon>Agaricomycetes</taxon>
        <taxon>Polyporales</taxon>
        <taxon>Polyporaceae</taxon>
        <taxon>Lentinus</taxon>
    </lineage>
</organism>
<keyword evidence="2" id="KW-1185">Reference proteome</keyword>
<dbReference type="EMBL" id="KZ857548">
    <property type="protein sequence ID" value="RDX40560.1"/>
    <property type="molecule type" value="Genomic_DNA"/>
</dbReference>
<dbReference type="AlphaFoldDB" id="A0A371CJX2"/>